<gene>
    <name evidence="2" type="ORF">SAMN02745220_03995</name>
</gene>
<dbReference type="AlphaFoldDB" id="A0A1M7YFJ7"/>
<dbReference type="Proteomes" id="UP000184603">
    <property type="component" value="Unassembled WGS sequence"/>
</dbReference>
<proteinExistence type="predicted"/>
<dbReference type="EMBL" id="FRFE01000025">
    <property type="protein sequence ID" value="SHO51415.1"/>
    <property type="molecule type" value="Genomic_DNA"/>
</dbReference>
<evidence type="ECO:0000256" key="1">
    <source>
        <dbReference type="SAM" id="MobiDB-lite"/>
    </source>
</evidence>
<dbReference type="RefSeq" id="WP_073615432.1">
    <property type="nucleotide sequence ID" value="NZ_FRFE01000025.1"/>
</dbReference>
<dbReference type="OrthoDB" id="7068969at2"/>
<name>A0A1M7YFJ7_9BACT</name>
<evidence type="ECO:0008006" key="4">
    <source>
        <dbReference type="Google" id="ProtNLM"/>
    </source>
</evidence>
<evidence type="ECO:0000313" key="2">
    <source>
        <dbReference type="EMBL" id="SHO51415.1"/>
    </source>
</evidence>
<evidence type="ECO:0000313" key="3">
    <source>
        <dbReference type="Proteomes" id="UP000184603"/>
    </source>
</evidence>
<organism evidence="2 3">
    <name type="scientific">Desulfopila aestuarii DSM 18488</name>
    <dbReference type="NCBI Taxonomy" id="1121416"/>
    <lineage>
        <taxon>Bacteria</taxon>
        <taxon>Pseudomonadati</taxon>
        <taxon>Thermodesulfobacteriota</taxon>
        <taxon>Desulfobulbia</taxon>
        <taxon>Desulfobulbales</taxon>
        <taxon>Desulfocapsaceae</taxon>
        <taxon>Desulfopila</taxon>
    </lineage>
</organism>
<reference evidence="2 3" key="1">
    <citation type="submission" date="2016-12" db="EMBL/GenBank/DDBJ databases">
        <authorList>
            <person name="Song W.-J."/>
            <person name="Kurnit D.M."/>
        </authorList>
    </citation>
    <scope>NUCLEOTIDE SEQUENCE [LARGE SCALE GENOMIC DNA]</scope>
    <source>
        <strain evidence="2 3">DSM 18488</strain>
    </source>
</reference>
<keyword evidence="3" id="KW-1185">Reference proteome</keyword>
<dbReference type="STRING" id="1121416.SAMN02745220_03995"/>
<protein>
    <recommendedName>
        <fullName evidence="4">Helix-turn-helix domain-containing protein</fullName>
    </recommendedName>
</protein>
<accession>A0A1M7YFJ7</accession>
<feature type="region of interest" description="Disordered" evidence="1">
    <location>
        <begin position="1"/>
        <end position="23"/>
    </location>
</feature>
<sequence length="86" mass="10068">MPTETKKHSPPTPKPQNSSSSQQFISLIEERNYSQKETASILCMSEKSLEKWRFEHNTDLPWIKIGRSVRYFGPDIAAFIERRRIS</sequence>